<dbReference type="EMBL" id="LT837803">
    <property type="protein sequence ID" value="SMB30825.1"/>
    <property type="molecule type" value="Genomic_DNA"/>
</dbReference>
<accession>A0A7Z7MW89</accession>
<evidence type="ECO:0000313" key="2">
    <source>
        <dbReference type="EMBL" id="SMB30825.1"/>
    </source>
</evidence>
<dbReference type="AlphaFoldDB" id="A0A7Z7MW89"/>
<evidence type="ECO:0000313" key="3">
    <source>
        <dbReference type="Proteomes" id="UP000242886"/>
    </source>
</evidence>
<dbReference type="RefSeq" id="WP_231912978.1">
    <property type="nucleotide sequence ID" value="NZ_LT837803.1"/>
</dbReference>
<dbReference type="PANTHER" id="PTHR34351:SF1">
    <property type="entry name" value="SLR1927 PROTEIN"/>
    <property type="match status" value="1"/>
</dbReference>
<keyword evidence="1" id="KW-1133">Transmembrane helix</keyword>
<feature type="transmembrane region" description="Helical" evidence="1">
    <location>
        <begin position="39"/>
        <end position="62"/>
    </location>
</feature>
<feature type="transmembrane region" description="Helical" evidence="1">
    <location>
        <begin position="68"/>
        <end position="88"/>
    </location>
</feature>
<proteinExistence type="predicted"/>
<gene>
    <name evidence="2" type="ORF">SDENCHOL_21050</name>
</gene>
<dbReference type="Proteomes" id="UP000242886">
    <property type="component" value="Chromosome SDENCHOL"/>
</dbReference>
<keyword evidence="1" id="KW-0812">Transmembrane</keyword>
<organism evidence="2 3">
    <name type="scientific">Sterolibacterium denitrificans</name>
    <dbReference type="NCBI Taxonomy" id="157592"/>
    <lineage>
        <taxon>Bacteria</taxon>
        <taxon>Pseudomonadati</taxon>
        <taxon>Pseudomonadota</taxon>
        <taxon>Betaproteobacteria</taxon>
        <taxon>Nitrosomonadales</taxon>
        <taxon>Sterolibacteriaceae</taxon>
        <taxon>Sterolibacterium</taxon>
    </lineage>
</organism>
<evidence type="ECO:0000256" key="1">
    <source>
        <dbReference type="SAM" id="Phobius"/>
    </source>
</evidence>
<protein>
    <submittedName>
        <fullName evidence="2">Membrane protein</fullName>
    </submittedName>
</protein>
<dbReference type="PANTHER" id="PTHR34351">
    <property type="entry name" value="SLR1927 PROTEIN-RELATED"/>
    <property type="match status" value="1"/>
</dbReference>
<sequence length="333" mass="35985">MTARPGMSLKGWLQERFYRWALRGKAPEAAPILLSRQRVYVLPSAQGLAFAGMLILMLAATMNYALSLGYMLVFLLAGLGVMSIIHTFRNLVQLRISPGRCPPVFAGENAHFGLLLENRRETPRPAIQLHLPGQPPLSVDVPANGSIEARLALPAARRGWLALPRVTLATTYPLGLIRTWAYAAPAASCLVYPAPARHAPPFPVTADDSGNSSSAALAAGMDDFAGLRGHQPADPPRHIAWKAAARQHDEPLQTKLFSGSATQELWFDWESLPAAVDTEQRLAILTRWVCDAHGGGQRWGLRLPGLPGGRIAPADGEAHFHACLKALALHGTH</sequence>
<keyword evidence="3" id="KW-1185">Reference proteome</keyword>
<keyword evidence="1" id="KW-0472">Membrane</keyword>
<name>A0A7Z7MW89_9PROT</name>
<reference evidence="2" key="1">
    <citation type="submission" date="2017-03" db="EMBL/GenBank/DDBJ databases">
        <authorList>
            <consortium name="AG Boll"/>
        </authorList>
    </citation>
    <scope>NUCLEOTIDE SEQUENCE [LARGE SCALE GENOMIC DNA]</scope>
    <source>
        <strain evidence="2">Chol</strain>
    </source>
</reference>